<evidence type="ECO:0000256" key="1">
    <source>
        <dbReference type="SAM" id="Coils"/>
    </source>
</evidence>
<evidence type="ECO:0000313" key="2">
    <source>
        <dbReference type="EMBL" id="QCD90236.1"/>
    </source>
</evidence>
<sequence>MESDHLVMTMVEFSSKALILGHRVGSLYRRKLKEGNHEKLEELQGKVDKFAKEKATWKKEREEWKEEKKRLGNWKVRCLDSEEKLKGKIADLEADYDELKEKHEWVEVELEDLKSCIIQKHINGF</sequence>
<organism evidence="2 3">
    <name type="scientific">Vigna unguiculata</name>
    <name type="common">Cowpea</name>
    <dbReference type="NCBI Taxonomy" id="3917"/>
    <lineage>
        <taxon>Eukaryota</taxon>
        <taxon>Viridiplantae</taxon>
        <taxon>Streptophyta</taxon>
        <taxon>Embryophyta</taxon>
        <taxon>Tracheophyta</taxon>
        <taxon>Spermatophyta</taxon>
        <taxon>Magnoliopsida</taxon>
        <taxon>eudicotyledons</taxon>
        <taxon>Gunneridae</taxon>
        <taxon>Pentapetalae</taxon>
        <taxon>rosids</taxon>
        <taxon>fabids</taxon>
        <taxon>Fabales</taxon>
        <taxon>Fabaceae</taxon>
        <taxon>Papilionoideae</taxon>
        <taxon>50 kb inversion clade</taxon>
        <taxon>NPAAA clade</taxon>
        <taxon>indigoferoid/millettioid clade</taxon>
        <taxon>Phaseoleae</taxon>
        <taxon>Vigna</taxon>
    </lineage>
</organism>
<reference evidence="2 3" key="1">
    <citation type="submission" date="2019-04" db="EMBL/GenBank/DDBJ databases">
        <title>An improved genome assembly and genetic linkage map for asparagus bean, Vigna unguiculata ssp. sesquipedialis.</title>
        <authorList>
            <person name="Xia Q."/>
            <person name="Zhang R."/>
            <person name="Dong Y."/>
        </authorList>
    </citation>
    <scope>NUCLEOTIDE SEQUENCE [LARGE SCALE GENOMIC DNA]</scope>
    <source>
        <tissue evidence="2">Leaf</tissue>
    </source>
</reference>
<dbReference type="AlphaFoldDB" id="A0A4D6LQ15"/>
<keyword evidence="1" id="KW-0175">Coiled coil</keyword>
<protein>
    <submittedName>
        <fullName evidence="2">Uncharacterized protein</fullName>
    </submittedName>
</protein>
<dbReference type="Proteomes" id="UP000501690">
    <property type="component" value="Linkage Group LG4"/>
</dbReference>
<feature type="coiled-coil region" evidence="1">
    <location>
        <begin position="40"/>
        <end position="109"/>
    </location>
</feature>
<proteinExistence type="predicted"/>
<keyword evidence="3" id="KW-1185">Reference proteome</keyword>
<gene>
    <name evidence="2" type="ORF">DEO72_LG4g1191</name>
</gene>
<accession>A0A4D6LQ15</accession>
<dbReference type="EMBL" id="CP039348">
    <property type="protein sequence ID" value="QCD90236.1"/>
    <property type="molecule type" value="Genomic_DNA"/>
</dbReference>
<evidence type="ECO:0000313" key="3">
    <source>
        <dbReference type="Proteomes" id="UP000501690"/>
    </source>
</evidence>
<name>A0A4D6LQ15_VIGUN</name>